<protein>
    <recommendedName>
        <fullName evidence="1">25S rRNA (uridine-N(3))-methyltransferase BMT5-like domain-containing protein</fullName>
    </recommendedName>
</protein>
<reference evidence="2 3" key="1">
    <citation type="submission" date="2024-02" db="EMBL/GenBank/DDBJ databases">
        <authorList>
            <person name="Vignale AGUSTIN F."/>
            <person name="Sosa J E."/>
            <person name="Modenutti C."/>
        </authorList>
    </citation>
    <scope>NUCLEOTIDE SEQUENCE [LARGE SCALE GENOMIC DNA]</scope>
</reference>
<organism evidence="2 3">
    <name type="scientific">Ilex paraguariensis</name>
    <name type="common">yerba mate</name>
    <dbReference type="NCBI Taxonomy" id="185542"/>
    <lineage>
        <taxon>Eukaryota</taxon>
        <taxon>Viridiplantae</taxon>
        <taxon>Streptophyta</taxon>
        <taxon>Embryophyta</taxon>
        <taxon>Tracheophyta</taxon>
        <taxon>Spermatophyta</taxon>
        <taxon>Magnoliopsida</taxon>
        <taxon>eudicotyledons</taxon>
        <taxon>Gunneridae</taxon>
        <taxon>Pentapetalae</taxon>
        <taxon>asterids</taxon>
        <taxon>campanulids</taxon>
        <taxon>Aquifoliales</taxon>
        <taxon>Aquifoliaceae</taxon>
        <taxon>Ilex</taxon>
    </lineage>
</organism>
<dbReference type="Pfam" id="PF10354">
    <property type="entry name" value="BMT5-like"/>
    <property type="match status" value="2"/>
</dbReference>
<dbReference type="Proteomes" id="UP001642360">
    <property type="component" value="Unassembled WGS sequence"/>
</dbReference>
<evidence type="ECO:0000259" key="1">
    <source>
        <dbReference type="Pfam" id="PF10354"/>
    </source>
</evidence>
<dbReference type="PANTHER" id="PTHR11538:SF89">
    <property type="entry name" value="PROTEIN, PUTATIVE (DUF2431)-RELATED"/>
    <property type="match status" value="1"/>
</dbReference>
<dbReference type="EMBL" id="CAUOFW020001458">
    <property type="protein sequence ID" value="CAK9145047.1"/>
    <property type="molecule type" value="Genomic_DNA"/>
</dbReference>
<proteinExistence type="predicted"/>
<accession>A0ABC8RSQ1</accession>
<comment type="caution">
    <text evidence="2">The sequence shown here is derived from an EMBL/GenBank/DDBJ whole genome shotgun (WGS) entry which is preliminary data.</text>
</comment>
<evidence type="ECO:0000313" key="2">
    <source>
        <dbReference type="EMBL" id="CAK9145047.1"/>
    </source>
</evidence>
<dbReference type="PANTHER" id="PTHR11538">
    <property type="entry name" value="PHENYLALANYL-TRNA SYNTHETASE"/>
    <property type="match status" value="1"/>
</dbReference>
<dbReference type="AlphaFoldDB" id="A0ABC8RSQ1"/>
<keyword evidence="3" id="KW-1185">Reference proteome</keyword>
<feature type="domain" description="25S rRNA (uridine-N(3))-methyltransferase BMT5-like" evidence="1">
    <location>
        <begin position="28"/>
        <end position="85"/>
    </location>
</feature>
<gene>
    <name evidence="2" type="ORF">ILEXP_LOCUS12841</name>
</gene>
<feature type="domain" description="25S rRNA (uridine-N(3))-methyltransferase BMT5-like" evidence="1">
    <location>
        <begin position="90"/>
        <end position="141"/>
    </location>
</feature>
<dbReference type="InterPro" id="IPR019446">
    <property type="entry name" value="BMT5-like"/>
</dbReference>
<sequence length="164" mass="18876">MASKVFLEDKAEKWIKHYNSSHKILLVEALGEKHPTAVTNLKKLEDYGCNIVHGLDACTMSQHPLLNLKTFDRIVFNFPHAGFLLSEHGKLLTKGEVHVTHKTTHPFSMWNKEKLAEEAGLHLVEEVYFTTRDYSGYENKRGDGYRSNDTFPVGQCSTFKFYKR</sequence>
<evidence type="ECO:0000313" key="3">
    <source>
        <dbReference type="Proteomes" id="UP001642360"/>
    </source>
</evidence>
<name>A0ABC8RSQ1_9AQUA</name>